<dbReference type="EMBL" id="CP014143">
    <property type="protein sequence ID" value="AOS98118.1"/>
    <property type="molecule type" value="Genomic_DNA"/>
</dbReference>
<evidence type="ECO:0000259" key="10">
    <source>
        <dbReference type="Pfam" id="PF02771"/>
    </source>
</evidence>
<dbReference type="SUPFAM" id="SSF56645">
    <property type="entry name" value="Acyl-CoA dehydrogenase NM domain-like"/>
    <property type="match status" value="1"/>
</dbReference>
<dbReference type="AlphaFoldDB" id="A0A1C9WAD1"/>
<dbReference type="InterPro" id="IPR009100">
    <property type="entry name" value="AcylCoA_DH/oxidase_NM_dom_sf"/>
</dbReference>
<evidence type="ECO:0000256" key="7">
    <source>
        <dbReference type="SAM" id="MobiDB-lite"/>
    </source>
</evidence>
<dbReference type="PROSITE" id="PS00072">
    <property type="entry name" value="ACYL_COA_DH_1"/>
    <property type="match status" value="1"/>
</dbReference>
<comment type="cofactor">
    <cofactor evidence="1 6">
        <name>FAD</name>
        <dbReference type="ChEBI" id="CHEBI:57692"/>
    </cofactor>
</comment>
<dbReference type="GO" id="GO:0003995">
    <property type="term" value="F:acyl-CoA dehydrogenase activity"/>
    <property type="evidence" value="ECO:0007669"/>
    <property type="project" value="InterPro"/>
</dbReference>
<comment type="similarity">
    <text evidence="2 6">Belongs to the acyl-CoA dehydrogenase family.</text>
</comment>
<dbReference type="STRING" id="1769779.AUP74_02723"/>
<feature type="domain" description="Acyl-CoA dehydrogenase/oxidase C-terminal" evidence="8">
    <location>
        <begin position="229"/>
        <end position="375"/>
    </location>
</feature>
<feature type="compositionally biased region" description="Polar residues" evidence="7">
    <location>
        <begin position="388"/>
        <end position="403"/>
    </location>
</feature>
<evidence type="ECO:0000256" key="1">
    <source>
        <dbReference type="ARBA" id="ARBA00001974"/>
    </source>
</evidence>
<feature type="domain" description="Acyl-CoA dehydrogenase/oxidase N-terminal" evidence="10">
    <location>
        <begin position="4"/>
        <end position="118"/>
    </location>
</feature>
<dbReference type="GO" id="GO:0050660">
    <property type="term" value="F:flavin adenine dinucleotide binding"/>
    <property type="evidence" value="ECO:0007669"/>
    <property type="project" value="InterPro"/>
</dbReference>
<keyword evidence="12" id="KW-1185">Reference proteome</keyword>
<keyword evidence="3 6" id="KW-0285">Flavoprotein</keyword>
<dbReference type="Pfam" id="PF00441">
    <property type="entry name" value="Acyl-CoA_dh_1"/>
    <property type="match status" value="1"/>
</dbReference>
<dbReference type="PANTHER" id="PTHR48083">
    <property type="entry name" value="MEDIUM-CHAIN SPECIFIC ACYL-COA DEHYDROGENASE, MITOCHONDRIAL-RELATED"/>
    <property type="match status" value="1"/>
</dbReference>
<evidence type="ECO:0000256" key="5">
    <source>
        <dbReference type="ARBA" id="ARBA00023002"/>
    </source>
</evidence>
<evidence type="ECO:0000256" key="2">
    <source>
        <dbReference type="ARBA" id="ARBA00009347"/>
    </source>
</evidence>
<dbReference type="InterPro" id="IPR006089">
    <property type="entry name" value="Acyl-CoA_DH_CS"/>
</dbReference>
<keyword evidence="5 6" id="KW-0560">Oxidoreductase</keyword>
<feature type="domain" description="Acyl-CoA oxidase/dehydrogenase middle" evidence="9">
    <location>
        <begin position="123"/>
        <end position="217"/>
    </location>
</feature>
<evidence type="ECO:0000256" key="4">
    <source>
        <dbReference type="ARBA" id="ARBA00022827"/>
    </source>
</evidence>
<dbReference type="Proteomes" id="UP000095672">
    <property type="component" value="Chromosome"/>
</dbReference>
<dbReference type="Gene3D" id="1.10.540.10">
    <property type="entry name" value="Acyl-CoA dehydrogenase/oxidase, N-terminal domain"/>
    <property type="match status" value="1"/>
</dbReference>
<dbReference type="PATRIC" id="fig|1769779.3.peg.2716"/>
<dbReference type="OrthoDB" id="6138585at2"/>
<dbReference type="KEGG" id="micc:AUP74_02723"/>
<evidence type="ECO:0000259" key="9">
    <source>
        <dbReference type="Pfam" id="PF02770"/>
    </source>
</evidence>
<evidence type="ECO:0000256" key="6">
    <source>
        <dbReference type="RuleBase" id="RU362125"/>
    </source>
</evidence>
<dbReference type="GO" id="GO:0033539">
    <property type="term" value="P:fatty acid beta-oxidation using acyl-CoA dehydrogenase"/>
    <property type="evidence" value="ECO:0007669"/>
    <property type="project" value="TreeGrafter"/>
</dbReference>
<dbReference type="InterPro" id="IPR013786">
    <property type="entry name" value="AcylCoA_DH/ox_N"/>
</dbReference>
<sequence>MILTDEHRELQRTVRNFVQQEINPCVDEWERAGAFPVHDLFLELGKLGLLGISKPEAWGGLGLDFSYEAVFLEELGAAHCGGVPLSIAVQTSMATPALANFASDELKAEFLAPAIRGETVASIAVSEPGAGSDVAAIKTHARSDGDDYIVNGEKMWITNAPAADFFCTLVNTGEGKPHQNKSLLVIPADSPGITVGKRLHKMGMRSSETAPVAFEDVRVPKRNRIGDEGAGFLLQMLQFQEERLAGAALTIRGLENCISHTIDHVRERKVFGAPLLDNQAIHFALAEMQTEVECFRSLTWRAVEAFVAGEDVTTLASMAKLKAGRLCRSIPDQCLQFWGGMGYVEETLINRAYRDCRLTPIGGGADEVMLGIICKLMGILPSRKRQKSSPPKATEQSSVGDAD</sequence>
<reference evidence="12" key="1">
    <citation type="submission" date="2016-01" db="EMBL/GenBank/DDBJ databases">
        <title>Complete genome sequence of Microbulbifer sp. CCB-MM1, a halophile isolated from Matang Mangrove Forest, Perak.</title>
        <authorList>
            <person name="Moh T.H."/>
            <person name="Dinesh B."/>
            <person name="Lau N.-S."/>
            <person name="Go F."/>
            <person name="Alexander Chong S.-C."/>
        </authorList>
    </citation>
    <scope>NUCLEOTIDE SEQUENCE [LARGE SCALE GENOMIC DNA]</scope>
    <source>
        <strain evidence="12">CCB-MM1</strain>
    </source>
</reference>
<dbReference type="Gene3D" id="2.40.110.10">
    <property type="entry name" value="Butyryl-CoA Dehydrogenase, subunit A, domain 2"/>
    <property type="match status" value="1"/>
</dbReference>
<dbReference type="InterPro" id="IPR009075">
    <property type="entry name" value="AcylCo_DH/oxidase_C"/>
</dbReference>
<proteinExistence type="inferred from homology"/>
<dbReference type="Gene3D" id="1.20.140.10">
    <property type="entry name" value="Butyryl-CoA Dehydrogenase, subunit A, domain 3"/>
    <property type="match status" value="1"/>
</dbReference>
<dbReference type="Pfam" id="PF02771">
    <property type="entry name" value="Acyl-CoA_dh_N"/>
    <property type="match status" value="1"/>
</dbReference>
<evidence type="ECO:0000256" key="3">
    <source>
        <dbReference type="ARBA" id="ARBA00022630"/>
    </source>
</evidence>
<dbReference type="FunFam" id="2.40.110.10:FF:000002">
    <property type="entry name" value="Acyl-CoA dehydrogenase fadE12"/>
    <property type="match status" value="1"/>
</dbReference>
<dbReference type="InterPro" id="IPR046373">
    <property type="entry name" value="Acyl-CoA_Oxase/DH_mid-dom_sf"/>
</dbReference>
<name>A0A1C9WAD1_9GAMM</name>
<feature type="region of interest" description="Disordered" evidence="7">
    <location>
        <begin position="383"/>
        <end position="403"/>
    </location>
</feature>
<dbReference type="InterPro" id="IPR036250">
    <property type="entry name" value="AcylCo_DH-like_C"/>
</dbReference>
<dbReference type="GO" id="GO:0005737">
    <property type="term" value="C:cytoplasm"/>
    <property type="evidence" value="ECO:0007669"/>
    <property type="project" value="TreeGrafter"/>
</dbReference>
<dbReference type="InterPro" id="IPR006091">
    <property type="entry name" value="Acyl-CoA_Oxase/DH_mid-dom"/>
</dbReference>
<keyword evidence="4 6" id="KW-0274">FAD</keyword>
<organism evidence="11 12">
    <name type="scientific">Microbulbifer aggregans</name>
    <dbReference type="NCBI Taxonomy" id="1769779"/>
    <lineage>
        <taxon>Bacteria</taxon>
        <taxon>Pseudomonadati</taxon>
        <taxon>Pseudomonadota</taxon>
        <taxon>Gammaproteobacteria</taxon>
        <taxon>Cellvibrionales</taxon>
        <taxon>Microbulbiferaceae</taxon>
        <taxon>Microbulbifer</taxon>
    </lineage>
</organism>
<evidence type="ECO:0000313" key="11">
    <source>
        <dbReference type="EMBL" id="AOS98118.1"/>
    </source>
</evidence>
<dbReference type="InterPro" id="IPR037069">
    <property type="entry name" value="AcylCoA_DH/ox_N_sf"/>
</dbReference>
<dbReference type="PROSITE" id="PS00073">
    <property type="entry name" value="ACYL_COA_DH_2"/>
    <property type="match status" value="1"/>
</dbReference>
<dbReference type="RefSeq" id="WP_069948032.1">
    <property type="nucleotide sequence ID" value="NZ_CP014143.1"/>
</dbReference>
<dbReference type="InterPro" id="IPR050741">
    <property type="entry name" value="Acyl-CoA_dehydrogenase"/>
</dbReference>
<dbReference type="SUPFAM" id="SSF47203">
    <property type="entry name" value="Acyl-CoA dehydrogenase C-terminal domain-like"/>
    <property type="match status" value="1"/>
</dbReference>
<evidence type="ECO:0000313" key="12">
    <source>
        <dbReference type="Proteomes" id="UP000095672"/>
    </source>
</evidence>
<accession>A0A1C9WAD1</accession>
<gene>
    <name evidence="11" type="primary">acdA_3</name>
    <name evidence="11" type="ORF">AUP74_02723</name>
</gene>
<protein>
    <submittedName>
        <fullName evidence="11">Acyl-CoA dehydrogenase</fullName>
        <ecNumber evidence="11">1.3.99.-</ecNumber>
    </submittedName>
</protein>
<evidence type="ECO:0000259" key="8">
    <source>
        <dbReference type="Pfam" id="PF00441"/>
    </source>
</evidence>
<dbReference type="EC" id="1.3.99.-" evidence="11"/>
<dbReference type="PANTHER" id="PTHR48083:SF6">
    <property type="entry name" value="ACYL-COA DEHYDROGENASE 6"/>
    <property type="match status" value="1"/>
</dbReference>
<dbReference type="Pfam" id="PF02770">
    <property type="entry name" value="Acyl-CoA_dh_M"/>
    <property type="match status" value="1"/>
</dbReference>